<protein>
    <submittedName>
        <fullName evidence="3">Uncharacterized protein</fullName>
    </submittedName>
</protein>
<organism evidence="3 4">
    <name type="scientific">Nasonia vitripennis</name>
    <name type="common">Parasitic wasp</name>
    <dbReference type="NCBI Taxonomy" id="7425"/>
    <lineage>
        <taxon>Eukaryota</taxon>
        <taxon>Metazoa</taxon>
        <taxon>Ecdysozoa</taxon>
        <taxon>Arthropoda</taxon>
        <taxon>Hexapoda</taxon>
        <taxon>Insecta</taxon>
        <taxon>Pterygota</taxon>
        <taxon>Neoptera</taxon>
        <taxon>Endopterygota</taxon>
        <taxon>Hymenoptera</taxon>
        <taxon>Apocrita</taxon>
        <taxon>Proctotrupomorpha</taxon>
        <taxon>Chalcidoidea</taxon>
        <taxon>Pteromalidae</taxon>
        <taxon>Pteromalinae</taxon>
        <taxon>Nasonia</taxon>
    </lineage>
</organism>
<keyword evidence="2" id="KW-1133">Transmembrane helix</keyword>
<evidence type="ECO:0000256" key="2">
    <source>
        <dbReference type="SAM" id="Phobius"/>
    </source>
</evidence>
<feature type="transmembrane region" description="Helical" evidence="2">
    <location>
        <begin position="104"/>
        <end position="125"/>
    </location>
</feature>
<feature type="compositionally biased region" description="Pro residues" evidence="1">
    <location>
        <begin position="57"/>
        <end position="67"/>
    </location>
</feature>
<dbReference type="OrthoDB" id="10615363at2759"/>
<dbReference type="Proteomes" id="UP000002358">
    <property type="component" value="Chromosome 2"/>
</dbReference>
<accession>A0A7M7QTX7</accession>
<sequence>MRKPACDGRPRVCPGECNPRNEPRRGRPAEVLPYRQENVLNRNVYYSHEFALFSRQPPSPPPPPPAPRTESAGLSAEEREFLEGLSRRMEARRRDRQRCSRGRAVRRFLAFLLFFLLHGCIAALANNYRQYQTFLATQFCGFITIMFWDAS</sequence>
<dbReference type="AlphaFoldDB" id="A0A7M7QTX7"/>
<feature type="region of interest" description="Disordered" evidence="1">
    <location>
        <begin position="1"/>
        <end position="30"/>
    </location>
</feature>
<keyword evidence="4" id="KW-1185">Reference proteome</keyword>
<evidence type="ECO:0000256" key="1">
    <source>
        <dbReference type="SAM" id="MobiDB-lite"/>
    </source>
</evidence>
<dbReference type="RefSeq" id="XP_032452728.1">
    <property type="nucleotide sequence ID" value="XM_032596837.1"/>
</dbReference>
<feature type="compositionally biased region" description="Basic and acidic residues" evidence="1">
    <location>
        <begin position="1"/>
        <end position="10"/>
    </location>
</feature>
<dbReference type="EnsemblMetazoa" id="XM_032596837">
    <property type="protein sequence ID" value="XP_032452728"/>
    <property type="gene ID" value="LOC116738503"/>
</dbReference>
<proteinExistence type="predicted"/>
<evidence type="ECO:0000313" key="4">
    <source>
        <dbReference type="Proteomes" id="UP000002358"/>
    </source>
</evidence>
<keyword evidence="2" id="KW-0812">Transmembrane</keyword>
<evidence type="ECO:0000313" key="3">
    <source>
        <dbReference type="EnsemblMetazoa" id="XP_032452728"/>
    </source>
</evidence>
<dbReference type="GeneID" id="116738503"/>
<reference evidence="3" key="1">
    <citation type="submission" date="2021-01" db="UniProtKB">
        <authorList>
            <consortium name="EnsemblMetazoa"/>
        </authorList>
    </citation>
    <scope>IDENTIFICATION</scope>
</reference>
<name>A0A7M7QTX7_NASVI</name>
<dbReference type="KEGG" id="nvi:116738503"/>
<keyword evidence="2" id="KW-0472">Membrane</keyword>
<dbReference type="InParanoid" id="A0A7M7QTX7"/>
<feature type="region of interest" description="Disordered" evidence="1">
    <location>
        <begin position="53"/>
        <end position="76"/>
    </location>
</feature>
<feature type="compositionally biased region" description="Basic and acidic residues" evidence="1">
    <location>
        <begin position="19"/>
        <end position="28"/>
    </location>
</feature>